<dbReference type="NCBIfam" id="NF004283">
    <property type="entry name" value="PRK05692.1"/>
    <property type="match status" value="1"/>
</dbReference>
<dbReference type="GO" id="GO:0006552">
    <property type="term" value="P:L-leucine catabolic process"/>
    <property type="evidence" value="ECO:0007669"/>
    <property type="project" value="TreeGrafter"/>
</dbReference>
<dbReference type="AlphaFoldDB" id="A0A0M0GBD1"/>
<name>A0A0M0GBD1_SPOGL</name>
<dbReference type="STRING" id="1459.AF332_10205"/>
<evidence type="ECO:0000256" key="3">
    <source>
        <dbReference type="ARBA" id="ARBA00023239"/>
    </source>
</evidence>
<dbReference type="EC" id="4.1.3.4" evidence="5"/>
<dbReference type="InterPro" id="IPR000891">
    <property type="entry name" value="PYR_CT"/>
</dbReference>
<comment type="similarity">
    <text evidence="1">Belongs to the HMG-CoA lyase family.</text>
</comment>
<organism evidence="5 6">
    <name type="scientific">Sporosarcina globispora</name>
    <name type="common">Bacillus globisporus</name>
    <dbReference type="NCBI Taxonomy" id="1459"/>
    <lineage>
        <taxon>Bacteria</taxon>
        <taxon>Bacillati</taxon>
        <taxon>Bacillota</taxon>
        <taxon>Bacilli</taxon>
        <taxon>Bacillales</taxon>
        <taxon>Caryophanaceae</taxon>
        <taxon>Sporosarcina</taxon>
    </lineage>
</organism>
<dbReference type="PANTHER" id="PTHR42738">
    <property type="entry name" value="HYDROXYMETHYLGLUTARYL-COA LYASE"/>
    <property type="match status" value="1"/>
</dbReference>
<dbReference type="Gene3D" id="3.20.20.70">
    <property type="entry name" value="Aldolase class I"/>
    <property type="match status" value="1"/>
</dbReference>
<dbReference type="OrthoDB" id="9784013at2"/>
<dbReference type="Pfam" id="PF00682">
    <property type="entry name" value="HMGL-like"/>
    <property type="match status" value="1"/>
</dbReference>
<dbReference type="CDD" id="cd07938">
    <property type="entry name" value="DRE_TIM_HMGL"/>
    <property type="match status" value="1"/>
</dbReference>
<dbReference type="GO" id="GO:0046951">
    <property type="term" value="P:ketone body biosynthetic process"/>
    <property type="evidence" value="ECO:0007669"/>
    <property type="project" value="TreeGrafter"/>
</dbReference>
<evidence type="ECO:0000256" key="2">
    <source>
        <dbReference type="ARBA" id="ARBA00022723"/>
    </source>
</evidence>
<dbReference type="PROSITE" id="PS50991">
    <property type="entry name" value="PYR_CT"/>
    <property type="match status" value="1"/>
</dbReference>
<dbReference type="Proteomes" id="UP000037109">
    <property type="component" value="Unassembled WGS sequence"/>
</dbReference>
<evidence type="ECO:0000313" key="6">
    <source>
        <dbReference type="Proteomes" id="UP000037109"/>
    </source>
</evidence>
<reference evidence="6" key="1">
    <citation type="submission" date="2015-07" db="EMBL/GenBank/DDBJ databases">
        <title>Fjat-10036 dsm4.</title>
        <authorList>
            <person name="Liu B."/>
            <person name="Wang J."/>
            <person name="Zhu Y."/>
            <person name="Liu G."/>
            <person name="Chen Q."/>
            <person name="Chen Z."/>
            <person name="Lan J."/>
            <person name="Che J."/>
            <person name="Ge C."/>
            <person name="Shi H."/>
            <person name="Pan Z."/>
            <person name="Liu X."/>
        </authorList>
    </citation>
    <scope>NUCLEOTIDE SEQUENCE [LARGE SCALE GENOMIC DNA]</scope>
    <source>
        <strain evidence="6">DSM 4</strain>
    </source>
</reference>
<keyword evidence="3 5" id="KW-0456">Lyase</keyword>
<evidence type="ECO:0000313" key="5">
    <source>
        <dbReference type="EMBL" id="KON87149.1"/>
    </source>
</evidence>
<sequence length="302" mass="33218">MTLALPNKVTIIEVGPRDGLQNEKSFVPTEVKKDFIKNLKNAGLTEMELTSFVSPKWVPQMRDAAEITADCLDGKTRDIVLAPNRKGIDRLYMTNCQAVAVFVGVSNTFNKKNINKTTQESMDELKPIIGELKEKGYFVRACISTAFHCPYEGVMKPEDTMGLCRQFAEAGADELSVADTIGMAAPHESYGLFSRLKEEFPNTLLTAHFHDTRKMALTNIFAALQAGVDRFDTSAGGLGGCPFAPGAAGNAATEDVVYMLERMGIKTNVNLDQLMEAVKIVQPHLSRPIESTYFRLNAQTVQ</sequence>
<accession>A0A0M0GBD1</accession>
<proteinExistence type="inferred from homology"/>
<dbReference type="InterPro" id="IPR043594">
    <property type="entry name" value="HMGL"/>
</dbReference>
<dbReference type="RefSeq" id="WP_053434495.1">
    <property type="nucleotide sequence ID" value="NZ_LGUF01000007.1"/>
</dbReference>
<dbReference type="SUPFAM" id="SSF51569">
    <property type="entry name" value="Aldolase"/>
    <property type="match status" value="1"/>
</dbReference>
<comment type="caution">
    <text evidence="5">The sequence shown here is derived from an EMBL/GenBank/DDBJ whole genome shotgun (WGS) entry which is preliminary data.</text>
</comment>
<keyword evidence="6" id="KW-1185">Reference proteome</keyword>
<protein>
    <submittedName>
        <fullName evidence="5">Hydroxymethylglutaryl-CoA lyase</fullName>
        <ecNumber evidence="5">4.1.3.4</ecNumber>
    </submittedName>
</protein>
<evidence type="ECO:0000256" key="1">
    <source>
        <dbReference type="ARBA" id="ARBA00009405"/>
    </source>
</evidence>
<dbReference type="FunFam" id="3.20.20.70:FF:000071">
    <property type="entry name" value="Hydroxymethylglutaryl-CoA lyase"/>
    <property type="match status" value="1"/>
</dbReference>
<gene>
    <name evidence="5" type="ORF">AF332_10205</name>
</gene>
<keyword evidence="2" id="KW-0479">Metal-binding</keyword>
<dbReference type="InterPro" id="IPR013785">
    <property type="entry name" value="Aldolase_TIM"/>
</dbReference>
<dbReference type="GO" id="GO:0004419">
    <property type="term" value="F:hydroxymethylglutaryl-CoA lyase activity"/>
    <property type="evidence" value="ECO:0007669"/>
    <property type="project" value="UniProtKB-EC"/>
</dbReference>
<dbReference type="PANTHER" id="PTHR42738:SF7">
    <property type="entry name" value="HYDROXYMETHYLGLUTARYL-COA LYASE"/>
    <property type="match status" value="1"/>
</dbReference>
<dbReference type="PATRIC" id="fig|1459.3.peg.2172"/>
<dbReference type="GO" id="GO:0046872">
    <property type="term" value="F:metal ion binding"/>
    <property type="evidence" value="ECO:0007669"/>
    <property type="project" value="UniProtKB-KW"/>
</dbReference>
<feature type="domain" description="Pyruvate carboxyltransferase" evidence="4">
    <location>
        <begin position="9"/>
        <end position="275"/>
    </location>
</feature>
<evidence type="ECO:0000259" key="4">
    <source>
        <dbReference type="PROSITE" id="PS50991"/>
    </source>
</evidence>
<dbReference type="EMBL" id="LGUF01000007">
    <property type="protein sequence ID" value="KON87149.1"/>
    <property type="molecule type" value="Genomic_DNA"/>
</dbReference>